<evidence type="ECO:0000256" key="1">
    <source>
        <dbReference type="SAM" id="Phobius"/>
    </source>
</evidence>
<feature type="transmembrane region" description="Helical" evidence="1">
    <location>
        <begin position="51"/>
        <end position="71"/>
    </location>
</feature>
<organism evidence="2 3">
    <name type="scientific">Sphagnum troendelagicum</name>
    <dbReference type="NCBI Taxonomy" id="128251"/>
    <lineage>
        <taxon>Eukaryota</taxon>
        <taxon>Viridiplantae</taxon>
        <taxon>Streptophyta</taxon>
        <taxon>Embryophyta</taxon>
        <taxon>Bryophyta</taxon>
        <taxon>Sphagnophytina</taxon>
        <taxon>Sphagnopsida</taxon>
        <taxon>Sphagnales</taxon>
        <taxon>Sphagnaceae</taxon>
        <taxon>Sphagnum</taxon>
    </lineage>
</organism>
<keyword evidence="1" id="KW-1133">Transmembrane helix</keyword>
<protein>
    <submittedName>
        <fullName evidence="2">Uncharacterized protein</fullName>
    </submittedName>
</protein>
<evidence type="ECO:0000313" key="3">
    <source>
        <dbReference type="Proteomes" id="UP001497512"/>
    </source>
</evidence>
<proteinExistence type="predicted"/>
<dbReference type="Proteomes" id="UP001497512">
    <property type="component" value="Chromosome 4"/>
</dbReference>
<dbReference type="EMBL" id="OZ019896">
    <property type="protein sequence ID" value="CAK9223703.1"/>
    <property type="molecule type" value="Genomic_DNA"/>
</dbReference>
<gene>
    <name evidence="2" type="ORF">CSSPTR1EN2_LOCUS16964</name>
</gene>
<keyword evidence="1" id="KW-0812">Transmembrane</keyword>
<name>A0ABP0ULZ7_9BRYO</name>
<evidence type="ECO:0000313" key="2">
    <source>
        <dbReference type="EMBL" id="CAK9223703.1"/>
    </source>
</evidence>
<keyword evidence="3" id="KW-1185">Reference proteome</keyword>
<accession>A0ABP0ULZ7</accession>
<keyword evidence="1" id="KW-0472">Membrane</keyword>
<reference evidence="2" key="1">
    <citation type="submission" date="2024-02" db="EMBL/GenBank/DDBJ databases">
        <authorList>
            <consortium name="ELIXIR-Norway"/>
            <consortium name="Elixir Norway"/>
        </authorList>
    </citation>
    <scope>NUCLEOTIDE SEQUENCE</scope>
</reference>
<sequence length="117" mass="13382">MESPVPLVSISTVANDGEVHEAPHEWIDSRLVPATSYMKVRLYVSMTLGKINYTLISMFSKFTVCVNVFIVKVRTMYMPASYDKLADEYAGSSYGWLVVCHDGWDFVIKEFFNDSMY</sequence>